<dbReference type="InterPro" id="IPR025736">
    <property type="entry name" value="PucR_C-HTH_dom"/>
</dbReference>
<feature type="domain" description="PucR C-terminal helix-turn-helix" evidence="2">
    <location>
        <begin position="270"/>
        <end position="313"/>
    </location>
</feature>
<accession>A0ABR7TDQ9</accession>
<organism evidence="3 4">
    <name type="scientific">Carnobacterium inhibens</name>
    <dbReference type="NCBI Taxonomy" id="147709"/>
    <lineage>
        <taxon>Bacteria</taxon>
        <taxon>Bacillati</taxon>
        <taxon>Bacillota</taxon>
        <taxon>Bacilli</taxon>
        <taxon>Lactobacillales</taxon>
        <taxon>Carnobacteriaceae</taxon>
        <taxon>Carnobacterium</taxon>
    </lineage>
</organism>
<dbReference type="PANTHER" id="PTHR33744">
    <property type="entry name" value="CARBOHYDRATE DIACID REGULATOR"/>
    <property type="match status" value="1"/>
</dbReference>
<dbReference type="Pfam" id="PF13556">
    <property type="entry name" value="HTH_30"/>
    <property type="match status" value="1"/>
</dbReference>
<keyword evidence="4" id="KW-1185">Reference proteome</keyword>
<protein>
    <submittedName>
        <fullName evidence="3">Carbohydrate diacid regulator</fullName>
    </submittedName>
</protein>
<dbReference type="Proteomes" id="UP000638836">
    <property type="component" value="Unassembled WGS sequence"/>
</dbReference>
<reference evidence="3 4" key="1">
    <citation type="journal article" date="2020" name="Microorganisms">
        <title>New Insight into Antimicrobial Compounds from Food and Marine-Sourced Carnobacterium Species through Phenotype and Genome Analyses.</title>
        <authorList>
            <person name="Begrem S."/>
            <person name="Ivaniuk F."/>
            <person name="Gigout-Chevalier F."/>
            <person name="Kolypczuk L."/>
            <person name="Bonnetot S."/>
            <person name="Leroi F."/>
            <person name="Grovel O."/>
            <person name="Delbarre-Ladrat C."/>
            <person name="Passerini D."/>
        </authorList>
    </citation>
    <scope>NUCLEOTIDE SEQUENCE [LARGE SCALE GENOMIC DNA]</scope>
    <source>
        <strain evidence="3 4">MIP2551</strain>
    </source>
</reference>
<evidence type="ECO:0000259" key="2">
    <source>
        <dbReference type="Pfam" id="PF13556"/>
    </source>
</evidence>
<dbReference type="InterPro" id="IPR051448">
    <property type="entry name" value="CdaR-like_regulators"/>
</dbReference>
<comment type="caution">
    <text evidence="3">The sequence shown here is derived from an EMBL/GenBank/DDBJ whole genome shotgun (WGS) entry which is preliminary data.</text>
</comment>
<dbReference type="PANTHER" id="PTHR33744:SF15">
    <property type="entry name" value="CARBOHYDRATE DIACID REGULATOR"/>
    <property type="match status" value="1"/>
</dbReference>
<evidence type="ECO:0000259" key="1">
    <source>
        <dbReference type="Pfam" id="PF05651"/>
    </source>
</evidence>
<dbReference type="InterPro" id="IPR008599">
    <property type="entry name" value="Diacid_rec"/>
</dbReference>
<dbReference type="RefSeq" id="WP_023176592.1">
    <property type="nucleotide sequence ID" value="NZ_JAMAYM010000004.1"/>
</dbReference>
<evidence type="ECO:0000313" key="3">
    <source>
        <dbReference type="EMBL" id="MBC9825623.1"/>
    </source>
</evidence>
<proteinExistence type="predicted"/>
<dbReference type="Pfam" id="PF05651">
    <property type="entry name" value="Diacid_rec"/>
    <property type="match status" value="1"/>
</dbReference>
<dbReference type="InterPro" id="IPR042070">
    <property type="entry name" value="PucR_C-HTH_sf"/>
</dbReference>
<gene>
    <name evidence="3" type="ORF">GLO26_07270</name>
</gene>
<dbReference type="Gene3D" id="1.10.10.2840">
    <property type="entry name" value="PucR C-terminal helix-turn-helix domain"/>
    <property type="match status" value="1"/>
</dbReference>
<evidence type="ECO:0000313" key="4">
    <source>
        <dbReference type="Proteomes" id="UP000638836"/>
    </source>
</evidence>
<sequence>MLTKKQASLIVSKLMGDIPYNINIMNDLGIIIASGDSNRIGTSHRAAERAIKEKKIIEVYHDTHLEKKGTNEPIIYEDKIIGVVGITGEPDEVRPFTKIVKTVSLLLIEELNIYKQKEEDRVAKKAFLKQLIDSDGVYTESLKKEARENYKLELGKLYYGVFAEGKDVLRSVAYKKEVFAWHEGYIIFLETLEPITTRNDELIIISTHEKNIGLILQNIKQTHLMLSFFKWKKKGIERTDTYYLANLFSFSIPPNQDLLKKIKEAAPEYAETLVCFARNNKSINDTSLELHIHRNTLNYRIQKIEEITGRNPRIWYELWELFYHFAYHFMNEED</sequence>
<feature type="domain" description="Putative sugar diacid recognition" evidence="1">
    <location>
        <begin position="2"/>
        <end position="131"/>
    </location>
</feature>
<name>A0ABR7TDQ9_9LACT</name>
<dbReference type="EMBL" id="WNJQ01000005">
    <property type="protein sequence ID" value="MBC9825623.1"/>
    <property type="molecule type" value="Genomic_DNA"/>
</dbReference>